<sequence length="456" mass="50503">MSSIIPPSPGRTILTTFAGRRDRMALLERYARAALDRGLIDEWHVWDFARNAEDRAWLEARFPDLRMTPTSNVFAPTGRILDLRAAETIFDFAVSSADEVHLGLKHLDGIGPCIDITLGGWGNNGCAILVHPSAAALFAVDDATTMPIPQALNVTPGILTPYRYLPGRLVLRANSIQAWLGEKLAVELDIHLGAGRFALFLRSGPDERAAWKLPPGGPDDGVHRYWPGVAKAEMSFPWYQSYYKHYARHVQEHGNDVILKCDDDIVFVDLDRLADFVAHRRAHHEHFMTSANVVNNGVCAHVQQSLGVLPPELGEFELPPKGFKGSLWESGAKAAGLHAHFLADPGRFCQAGDIELIWNERISINFVAIMGADFAHVGDILLDDEPYMSYEALWRSKKTNAIYPGFTAVHLSFWQQSQTMNETAILDGYAALANRYLGKEGRAKAPGLSTLRPTCE</sequence>
<reference evidence="1 2" key="1">
    <citation type="submission" date="2017-06" db="EMBL/GenBank/DDBJ databases">
        <authorList>
            <person name="Kim H.J."/>
            <person name="Triplett B.A."/>
        </authorList>
    </citation>
    <scope>NUCLEOTIDE SEQUENCE [LARGE SCALE GENOMIC DNA]</scope>
    <source>
        <strain evidence="1 2">B29T1</strain>
    </source>
</reference>
<dbReference type="EMBL" id="FYEH01000001">
    <property type="protein sequence ID" value="SNB51051.1"/>
    <property type="molecule type" value="Genomic_DNA"/>
</dbReference>
<dbReference type="Proteomes" id="UP000197065">
    <property type="component" value="Unassembled WGS sequence"/>
</dbReference>
<accession>A0A212PVQ1</accession>
<protein>
    <submittedName>
        <fullName evidence="1">Uncharacterized protein</fullName>
    </submittedName>
</protein>
<gene>
    <name evidence="1" type="ORF">SAMN07250955_10125</name>
</gene>
<evidence type="ECO:0000313" key="1">
    <source>
        <dbReference type="EMBL" id="SNB51051.1"/>
    </source>
</evidence>
<proteinExistence type="predicted"/>
<evidence type="ECO:0000313" key="2">
    <source>
        <dbReference type="Proteomes" id="UP000197065"/>
    </source>
</evidence>
<dbReference type="OrthoDB" id="8274941at2"/>
<keyword evidence="2" id="KW-1185">Reference proteome</keyword>
<dbReference type="AlphaFoldDB" id="A0A212PVQ1"/>
<dbReference type="RefSeq" id="WP_133063803.1">
    <property type="nucleotide sequence ID" value="NZ_FYEH01000001.1"/>
</dbReference>
<organism evidence="1 2">
    <name type="scientific">Arboricoccus pini</name>
    <dbReference type="NCBI Taxonomy" id="1963835"/>
    <lineage>
        <taxon>Bacteria</taxon>
        <taxon>Pseudomonadati</taxon>
        <taxon>Pseudomonadota</taxon>
        <taxon>Alphaproteobacteria</taxon>
        <taxon>Geminicoccales</taxon>
        <taxon>Geminicoccaceae</taxon>
        <taxon>Arboricoccus</taxon>
    </lineage>
</organism>
<name>A0A212PVQ1_9PROT</name>